<keyword evidence="3" id="KW-1185">Reference proteome</keyword>
<dbReference type="EMBL" id="AGTR01000039">
    <property type="protein sequence ID" value="EHJ04462.1"/>
    <property type="molecule type" value="Genomic_DNA"/>
</dbReference>
<sequence>MSFSPSGLLLASLLYLILLFGIAWFTEKGMVPRRWVRHPLVYVLSLGVYAGIWAVYGAV</sequence>
<keyword evidence="2" id="KW-0808">Transferase</keyword>
<evidence type="ECO:0000256" key="1">
    <source>
        <dbReference type="SAM" id="Phobius"/>
    </source>
</evidence>
<dbReference type="Proteomes" id="UP000003208">
    <property type="component" value="Unassembled WGS sequence"/>
</dbReference>
<proteinExistence type="predicted"/>
<keyword evidence="2" id="KW-0418">Kinase</keyword>
<keyword evidence="1" id="KW-0472">Membrane</keyword>
<organism evidence="2 3">
    <name type="scientific">Marinobacter manganoxydans MnI7-9</name>
    <dbReference type="NCBI Taxonomy" id="1094979"/>
    <lineage>
        <taxon>Bacteria</taxon>
        <taxon>Pseudomonadati</taxon>
        <taxon>Pseudomonadota</taxon>
        <taxon>Gammaproteobacteria</taxon>
        <taxon>Pseudomonadales</taxon>
        <taxon>Marinobacteraceae</taxon>
        <taxon>Marinobacter</taxon>
    </lineage>
</organism>
<keyword evidence="1" id="KW-1133">Transmembrane helix</keyword>
<feature type="transmembrane region" description="Helical" evidence="1">
    <location>
        <begin position="6"/>
        <end position="26"/>
    </location>
</feature>
<protein>
    <submittedName>
        <fullName evidence="2">Multi-sensor signal transduction histidine kinase</fullName>
    </submittedName>
</protein>
<reference evidence="2 3" key="1">
    <citation type="journal article" date="2012" name="J. Bacteriol.">
        <title>Genome sequence of deep-sea manganese-oxidizing bacterium Marinobacter manganoxydans MnI7-9.</title>
        <authorList>
            <person name="Wang H."/>
            <person name="Li H."/>
            <person name="Shao Z."/>
            <person name="Liao S."/>
            <person name="Johnstone L."/>
            <person name="Rensing C."/>
            <person name="Wang G."/>
        </authorList>
    </citation>
    <scope>NUCLEOTIDE SEQUENCE [LARGE SCALE GENOMIC DNA]</scope>
    <source>
        <strain evidence="2 3">MnI7-9</strain>
    </source>
</reference>
<feature type="non-terminal residue" evidence="2">
    <location>
        <position position="59"/>
    </location>
</feature>
<feature type="transmembrane region" description="Helical" evidence="1">
    <location>
        <begin position="38"/>
        <end position="56"/>
    </location>
</feature>
<evidence type="ECO:0000313" key="2">
    <source>
        <dbReference type="EMBL" id="EHJ04462.1"/>
    </source>
</evidence>
<gene>
    <name evidence="2" type="ORF">KYE_11194</name>
</gene>
<dbReference type="GO" id="GO:0016301">
    <property type="term" value="F:kinase activity"/>
    <property type="evidence" value="ECO:0007669"/>
    <property type="project" value="UniProtKB-KW"/>
</dbReference>
<keyword evidence="1" id="KW-0812">Transmembrane</keyword>
<dbReference type="AlphaFoldDB" id="G6YTP7"/>
<name>G6YTP7_9GAMM</name>
<accession>G6YTP7</accession>
<evidence type="ECO:0000313" key="3">
    <source>
        <dbReference type="Proteomes" id="UP000003208"/>
    </source>
</evidence>